<evidence type="ECO:0000256" key="1">
    <source>
        <dbReference type="ARBA" id="ARBA00007812"/>
    </source>
</evidence>
<accession>G8LDK1</accession>
<reference evidence="8 9" key="1">
    <citation type="journal article" date="2011" name="Stand. Genomic Sci.">
        <title>Complete genome of the onion pathogen Enterobacter cloacae EcWSU1.</title>
        <authorList>
            <person name="Humann J.L."/>
            <person name="Wildung M."/>
            <person name="Cheng C.H."/>
            <person name="Lee T."/>
            <person name="Stewart J.E."/>
            <person name="Drew J.C."/>
            <person name="Triplett E.W."/>
            <person name="Main D."/>
            <person name="Schroeder B.K."/>
        </authorList>
    </citation>
    <scope>NUCLEOTIDE SEQUENCE [LARGE SCALE GENOMIC DNA]</scope>
    <source>
        <strain evidence="8 9">EcWSU1</strain>
    </source>
</reference>
<dbReference type="InterPro" id="IPR012000">
    <property type="entry name" value="Thiamin_PyroP_enz_cen_dom"/>
</dbReference>
<dbReference type="GO" id="GO:0050660">
    <property type="term" value="F:flavin adenine dinucleotide binding"/>
    <property type="evidence" value="ECO:0007669"/>
    <property type="project" value="TreeGrafter"/>
</dbReference>
<dbReference type="GO" id="GO:0005948">
    <property type="term" value="C:acetolactate synthase complex"/>
    <property type="evidence" value="ECO:0007669"/>
    <property type="project" value="TreeGrafter"/>
</dbReference>
<sequence length="574" mass="61654">MMLQSVPSKTNRRTTVNSDKQARQWAHGADMVVGQLEAQGVKQVFGIPGAKIDKVFDSLLDSSIEIIPVRHEANAAFMAAAVGRLTGKAGVALVTSGPGCSNLITGIATANSEGDPVVALGGAVKRADKAKLVHQSMDTVAMFSPVTKYAVEVSSPDAIAEVVSNAFRAAEHGRPGGAFVSLPQDIVDQPATGAILPGSSTAKMGPAPESAINDVAKLIEKARNPVILLGLMASQPANSAALRKLLEKSRIPVTSTYQAAGAVNQEHFTRFAGRVGLFNNQAGDRLLHLADLIICIGYSPVEYEPSMWNSGDATLVHIDVLPAYEERNYVPDLELVGDIAETLNLLASRIAHKLELSARASEILVDRQHQRDLLDRRGASLNQFALHPLRIVRAMQDIVNNDVTLTVDMGSFHIWIARYLYSFRARQVMISNGQQTMGVALPWAIGAWLVNPGRKVVSVSGDGGFLQSSMELETAVRLNANVLHIIWVDNAYNMVAIQEEKKYQRLSGVEFGPVDFKVYADAFGAKGFAVESADALEPTLRAAMDVDGPAVVAIPVDYSDNPLLMGQLHLSQIL</sequence>
<dbReference type="GO" id="GO:0030976">
    <property type="term" value="F:thiamine pyrophosphate binding"/>
    <property type="evidence" value="ECO:0007669"/>
    <property type="project" value="InterPro"/>
</dbReference>
<dbReference type="HOGENOM" id="CLU_013748_3_2_6"/>
<dbReference type="FunFam" id="3.40.50.970:FF:000007">
    <property type="entry name" value="Acetolactate synthase"/>
    <property type="match status" value="1"/>
</dbReference>
<dbReference type="InterPro" id="IPR000399">
    <property type="entry name" value="TPP-bd_CS"/>
</dbReference>
<dbReference type="GO" id="GO:0009097">
    <property type="term" value="P:isoleucine biosynthetic process"/>
    <property type="evidence" value="ECO:0007669"/>
    <property type="project" value="TreeGrafter"/>
</dbReference>
<dbReference type="PANTHER" id="PTHR18968">
    <property type="entry name" value="THIAMINE PYROPHOSPHATE ENZYMES"/>
    <property type="match status" value="1"/>
</dbReference>
<dbReference type="GO" id="GO:0009099">
    <property type="term" value="P:L-valine biosynthetic process"/>
    <property type="evidence" value="ECO:0007669"/>
    <property type="project" value="TreeGrafter"/>
</dbReference>
<feature type="domain" description="Thiamine pyrophosphate enzyme central" evidence="5">
    <location>
        <begin position="212"/>
        <end position="345"/>
    </location>
</feature>
<dbReference type="NCBIfam" id="TIGR02418">
    <property type="entry name" value="acolac_catab"/>
    <property type="match status" value="1"/>
</dbReference>
<dbReference type="CDD" id="cd07035">
    <property type="entry name" value="TPP_PYR_POX_like"/>
    <property type="match status" value="1"/>
</dbReference>
<dbReference type="STRING" id="299767.GCA_900068845_04514"/>
<dbReference type="eggNOG" id="COG0028">
    <property type="taxonomic scope" value="Bacteria"/>
</dbReference>
<feature type="compositionally biased region" description="Polar residues" evidence="4">
    <location>
        <begin position="1"/>
        <end position="19"/>
    </location>
</feature>
<dbReference type="Proteomes" id="UP000007838">
    <property type="component" value="Chromosome"/>
</dbReference>
<gene>
    <name evidence="8" type="primary">budB</name>
    <name evidence="8" type="ORF">EcWSU1_01149</name>
</gene>
<name>G8LDK1_9ENTR</name>
<dbReference type="NCBIfam" id="NF006378">
    <property type="entry name" value="PRK08617.1"/>
    <property type="match status" value="1"/>
</dbReference>
<keyword evidence="2 3" id="KW-0786">Thiamine pyrophosphate</keyword>
<dbReference type="SUPFAM" id="SSF52518">
    <property type="entry name" value="Thiamin diphosphate-binding fold (THDP-binding)"/>
    <property type="match status" value="2"/>
</dbReference>
<evidence type="ECO:0000256" key="2">
    <source>
        <dbReference type="ARBA" id="ARBA00023052"/>
    </source>
</evidence>
<dbReference type="Gene3D" id="3.40.50.1220">
    <property type="entry name" value="TPP-binding domain"/>
    <property type="match status" value="1"/>
</dbReference>
<feature type="domain" description="Thiamine pyrophosphate enzyme TPP-binding" evidence="6">
    <location>
        <begin position="408"/>
        <end position="553"/>
    </location>
</feature>
<evidence type="ECO:0000313" key="8">
    <source>
        <dbReference type="EMBL" id="AEW72588.1"/>
    </source>
</evidence>
<dbReference type="Gene3D" id="1.20.5.740">
    <property type="entry name" value="Single helix bin"/>
    <property type="match status" value="1"/>
</dbReference>
<evidence type="ECO:0000256" key="4">
    <source>
        <dbReference type="SAM" id="MobiDB-lite"/>
    </source>
</evidence>
<evidence type="ECO:0000259" key="5">
    <source>
        <dbReference type="Pfam" id="PF00205"/>
    </source>
</evidence>
<dbReference type="InterPro" id="IPR012001">
    <property type="entry name" value="Thiamin_PyroP_enz_TPP-bd_dom"/>
</dbReference>
<dbReference type="InterPro" id="IPR029035">
    <property type="entry name" value="DHS-like_NAD/FAD-binding_dom"/>
</dbReference>
<dbReference type="KEGG" id="eec:EcWSU1_01149"/>
<dbReference type="GO" id="GO:0000287">
    <property type="term" value="F:magnesium ion binding"/>
    <property type="evidence" value="ECO:0007669"/>
    <property type="project" value="InterPro"/>
</dbReference>
<dbReference type="InterPro" id="IPR045229">
    <property type="entry name" value="TPP_enz"/>
</dbReference>
<dbReference type="InterPro" id="IPR029061">
    <property type="entry name" value="THDP-binding"/>
</dbReference>
<dbReference type="SUPFAM" id="SSF52467">
    <property type="entry name" value="DHS-like NAD/FAD-binding domain"/>
    <property type="match status" value="1"/>
</dbReference>
<organism evidence="8 9">
    <name type="scientific">Enterobacter ludwigii</name>
    <dbReference type="NCBI Taxonomy" id="299767"/>
    <lineage>
        <taxon>Bacteria</taxon>
        <taxon>Pseudomonadati</taxon>
        <taxon>Pseudomonadota</taxon>
        <taxon>Gammaproteobacteria</taxon>
        <taxon>Enterobacterales</taxon>
        <taxon>Enterobacteriaceae</taxon>
        <taxon>Enterobacter</taxon>
        <taxon>Enterobacter cloacae complex</taxon>
    </lineage>
</organism>
<evidence type="ECO:0000259" key="7">
    <source>
        <dbReference type="Pfam" id="PF02776"/>
    </source>
</evidence>
<comment type="similarity">
    <text evidence="1 3">Belongs to the TPP enzyme family.</text>
</comment>
<dbReference type="PANTHER" id="PTHR18968:SF129">
    <property type="entry name" value="ACETOLACTATE SYNTHASE"/>
    <property type="match status" value="1"/>
</dbReference>
<dbReference type="Pfam" id="PF00205">
    <property type="entry name" value="TPP_enzyme_M"/>
    <property type="match status" value="1"/>
</dbReference>
<dbReference type="EMBL" id="CP002886">
    <property type="protein sequence ID" value="AEW72588.1"/>
    <property type="molecule type" value="Genomic_DNA"/>
</dbReference>
<dbReference type="GO" id="GO:0003984">
    <property type="term" value="F:acetolactate synthase activity"/>
    <property type="evidence" value="ECO:0007669"/>
    <property type="project" value="InterPro"/>
</dbReference>
<evidence type="ECO:0000256" key="3">
    <source>
        <dbReference type="RuleBase" id="RU362132"/>
    </source>
</evidence>
<dbReference type="AlphaFoldDB" id="G8LDK1"/>
<dbReference type="GO" id="GO:0034077">
    <property type="term" value="P:butanediol metabolic process"/>
    <property type="evidence" value="ECO:0007669"/>
    <property type="project" value="InterPro"/>
</dbReference>
<dbReference type="Gene3D" id="3.40.50.970">
    <property type="match status" value="2"/>
</dbReference>
<dbReference type="InterPro" id="IPR011766">
    <property type="entry name" value="TPP_enzyme_TPP-bd"/>
</dbReference>
<proteinExistence type="inferred from homology"/>
<protein>
    <submittedName>
        <fullName evidence="8">Acetolactate synthase, catabolic</fullName>
    </submittedName>
</protein>
<dbReference type="PROSITE" id="PS00187">
    <property type="entry name" value="TPP_ENZYMES"/>
    <property type="match status" value="1"/>
</dbReference>
<evidence type="ECO:0000259" key="6">
    <source>
        <dbReference type="Pfam" id="PF02775"/>
    </source>
</evidence>
<feature type="domain" description="Thiamine pyrophosphate enzyme N-terminal TPP-binding" evidence="7">
    <location>
        <begin position="27"/>
        <end position="142"/>
    </location>
</feature>
<dbReference type="InterPro" id="IPR012782">
    <property type="entry name" value="Acetolactate_synth_catblc"/>
</dbReference>
<evidence type="ECO:0000313" key="9">
    <source>
        <dbReference type="Proteomes" id="UP000007838"/>
    </source>
</evidence>
<dbReference type="Pfam" id="PF02776">
    <property type="entry name" value="TPP_enzyme_N"/>
    <property type="match status" value="1"/>
</dbReference>
<feature type="region of interest" description="Disordered" evidence="4">
    <location>
        <begin position="1"/>
        <end position="23"/>
    </location>
</feature>
<dbReference type="Pfam" id="PF02775">
    <property type="entry name" value="TPP_enzyme_C"/>
    <property type="match status" value="1"/>
</dbReference>